<dbReference type="EMBL" id="KN881933">
    <property type="protein sequence ID" value="KIY47489.1"/>
    <property type="molecule type" value="Genomic_DNA"/>
</dbReference>
<evidence type="ECO:0000313" key="2">
    <source>
        <dbReference type="Proteomes" id="UP000054144"/>
    </source>
</evidence>
<dbReference type="AlphaFoldDB" id="A0A0D7AAQ7"/>
<protein>
    <submittedName>
        <fullName evidence="1">Uncharacterized protein</fullName>
    </submittedName>
</protein>
<reference evidence="1 2" key="1">
    <citation type="journal article" date="2015" name="Fungal Genet. Biol.">
        <title>Evolution of novel wood decay mechanisms in Agaricales revealed by the genome sequences of Fistulina hepatica and Cylindrobasidium torrendii.</title>
        <authorList>
            <person name="Floudas D."/>
            <person name="Held B.W."/>
            <person name="Riley R."/>
            <person name="Nagy L.G."/>
            <person name="Koehler G."/>
            <person name="Ransdell A.S."/>
            <person name="Younus H."/>
            <person name="Chow J."/>
            <person name="Chiniquy J."/>
            <person name="Lipzen A."/>
            <person name="Tritt A."/>
            <person name="Sun H."/>
            <person name="Haridas S."/>
            <person name="LaButti K."/>
            <person name="Ohm R.A."/>
            <person name="Kues U."/>
            <person name="Blanchette R.A."/>
            <person name="Grigoriev I.V."/>
            <person name="Minto R.E."/>
            <person name="Hibbett D.S."/>
        </authorList>
    </citation>
    <scope>NUCLEOTIDE SEQUENCE [LARGE SCALE GENOMIC DNA]</scope>
    <source>
        <strain evidence="1 2">ATCC 64428</strain>
    </source>
</reference>
<accession>A0A0D7AAQ7</accession>
<organism evidence="1 2">
    <name type="scientific">Fistulina hepatica ATCC 64428</name>
    <dbReference type="NCBI Taxonomy" id="1128425"/>
    <lineage>
        <taxon>Eukaryota</taxon>
        <taxon>Fungi</taxon>
        <taxon>Dikarya</taxon>
        <taxon>Basidiomycota</taxon>
        <taxon>Agaricomycotina</taxon>
        <taxon>Agaricomycetes</taxon>
        <taxon>Agaricomycetidae</taxon>
        <taxon>Agaricales</taxon>
        <taxon>Fistulinaceae</taxon>
        <taxon>Fistulina</taxon>
    </lineage>
</organism>
<dbReference type="Proteomes" id="UP000054144">
    <property type="component" value="Unassembled WGS sequence"/>
</dbReference>
<evidence type="ECO:0000313" key="1">
    <source>
        <dbReference type="EMBL" id="KIY47489.1"/>
    </source>
</evidence>
<proteinExistence type="predicted"/>
<sequence length="189" mass="21195">MNPFHVWNQPNAGGAPSIFGALPYPKQPPNLHKFYFTYPAGGSIMNSTVVNAAGAPQLSLGDRGSAGYTKFQNPQGQTVALVEWQRYPRVEILYLLPVKQDVRNWLRVNSDGNFRWRTMEIQGRQCMFAPHDQFIYIYLRDASGVRFMGKISRSPSSVLLETTQEAISLGLLNAVIVTTFLLQCGRNID</sequence>
<gene>
    <name evidence="1" type="ORF">FISHEDRAFT_74599</name>
</gene>
<name>A0A0D7AAQ7_9AGAR</name>
<dbReference type="OrthoDB" id="3191568at2759"/>
<keyword evidence="2" id="KW-1185">Reference proteome</keyword>